<accession>A0A2T9ZEF8</accession>
<reference evidence="1 2" key="1">
    <citation type="journal article" date="2018" name="MBio">
        <title>Comparative Genomics Reveals the Core Gene Toolbox for the Fungus-Insect Symbiosis.</title>
        <authorList>
            <person name="Wang Y."/>
            <person name="Stata M."/>
            <person name="Wang W."/>
            <person name="Stajich J.E."/>
            <person name="White M.M."/>
            <person name="Moncalvo J.M."/>
        </authorList>
    </citation>
    <scope>NUCLEOTIDE SEQUENCE [LARGE SCALE GENOMIC DNA]</scope>
    <source>
        <strain evidence="1 2">SC-DP-2</strain>
    </source>
</reference>
<organism evidence="1 2">
    <name type="scientific">Smittium megazygosporum</name>
    <dbReference type="NCBI Taxonomy" id="133381"/>
    <lineage>
        <taxon>Eukaryota</taxon>
        <taxon>Fungi</taxon>
        <taxon>Fungi incertae sedis</taxon>
        <taxon>Zoopagomycota</taxon>
        <taxon>Kickxellomycotina</taxon>
        <taxon>Harpellomycetes</taxon>
        <taxon>Harpellales</taxon>
        <taxon>Legeriomycetaceae</taxon>
        <taxon>Smittium</taxon>
    </lineage>
</organism>
<proteinExistence type="predicted"/>
<dbReference type="EMBL" id="MBFS01000294">
    <property type="protein sequence ID" value="PVV02969.1"/>
    <property type="molecule type" value="Genomic_DNA"/>
</dbReference>
<protein>
    <submittedName>
        <fullName evidence="1">Uncharacterized protein</fullName>
    </submittedName>
</protein>
<keyword evidence="2" id="KW-1185">Reference proteome</keyword>
<gene>
    <name evidence="1" type="ORF">BB560_002571</name>
</gene>
<dbReference type="AlphaFoldDB" id="A0A2T9ZEF8"/>
<comment type="caution">
    <text evidence="1">The sequence shown here is derived from an EMBL/GenBank/DDBJ whole genome shotgun (WGS) entry which is preliminary data.</text>
</comment>
<dbReference type="OrthoDB" id="408631at2759"/>
<dbReference type="Proteomes" id="UP000245609">
    <property type="component" value="Unassembled WGS sequence"/>
</dbReference>
<sequence>MTDLTRCVVNSKYKTPEEGKVLSDDISKVTAESVSSYFIDEPRYPPAGRLKRKSPPDLMCATFGAMRHTNTLKTNEGFGVAKIGNGMRIIRYIEIELADCPGKHKTEYWKGDHPSLYRWPHPFLDELMTQDAERIEQKKPRNPYSEIVVHNEENQMMTNSKRNFSSHEFSALCEDFAGSAPIIIQGGRSEVLVKGIDALAKHVGSKEVQIGGSQHLGFQTKENNRY</sequence>
<evidence type="ECO:0000313" key="1">
    <source>
        <dbReference type="EMBL" id="PVV02969.1"/>
    </source>
</evidence>
<name>A0A2T9ZEF8_9FUNG</name>
<evidence type="ECO:0000313" key="2">
    <source>
        <dbReference type="Proteomes" id="UP000245609"/>
    </source>
</evidence>